<dbReference type="RefSeq" id="WP_126823583.1">
    <property type="nucleotide sequence ID" value="NZ_JBHLWU010000001.1"/>
</dbReference>
<proteinExistence type="inferred from homology"/>
<dbReference type="SUPFAM" id="SSF117856">
    <property type="entry name" value="AF0104/ALDC/Ptd012-like"/>
    <property type="match status" value="1"/>
</dbReference>
<evidence type="ECO:0000256" key="1">
    <source>
        <dbReference type="ARBA" id="ARBA00001784"/>
    </source>
</evidence>
<dbReference type="Proteomes" id="UP000288669">
    <property type="component" value="Unassembled WGS sequence"/>
</dbReference>
<keyword evidence="11" id="KW-1185">Reference proteome</keyword>
<dbReference type="PIRSF" id="PIRSF001332">
    <property type="entry name" value="Acetolac_decarb"/>
    <property type="match status" value="1"/>
</dbReference>
<evidence type="ECO:0000256" key="5">
    <source>
        <dbReference type="ARBA" id="ARBA00020164"/>
    </source>
</evidence>
<dbReference type="PANTHER" id="PTHR35524:SF1">
    <property type="entry name" value="ALPHA-ACETOLACTATE DECARBOXYLASE"/>
    <property type="match status" value="1"/>
</dbReference>
<evidence type="ECO:0000256" key="8">
    <source>
        <dbReference type="ARBA" id="ARBA00023239"/>
    </source>
</evidence>
<dbReference type="NCBIfam" id="TIGR01252">
    <property type="entry name" value="acetolac_decarb"/>
    <property type="match status" value="1"/>
</dbReference>
<dbReference type="Gene3D" id="3.30.1330.80">
    <property type="entry name" value="Hypothetical protein, similar to alpha- acetolactate decarboxylase, domain 2"/>
    <property type="match status" value="2"/>
</dbReference>
<dbReference type="EMBL" id="NGJZ01000001">
    <property type="protein sequence ID" value="RSU08717.1"/>
    <property type="molecule type" value="Genomic_DNA"/>
</dbReference>
<accession>A0A430ALG0</accession>
<name>A0A430ALG0_9ENTE</name>
<evidence type="ECO:0000313" key="10">
    <source>
        <dbReference type="EMBL" id="RSU08717.1"/>
    </source>
</evidence>
<evidence type="ECO:0000256" key="6">
    <source>
        <dbReference type="ARBA" id="ARBA00022793"/>
    </source>
</evidence>
<protein>
    <recommendedName>
        <fullName evidence="5 9">Alpha-acetolactate decarboxylase</fullName>
        <ecNumber evidence="4 9">4.1.1.5</ecNumber>
    </recommendedName>
</protein>
<evidence type="ECO:0000313" key="11">
    <source>
        <dbReference type="Proteomes" id="UP000288669"/>
    </source>
</evidence>
<sequence length="241" mass="26805">MTHYLYQHGTLAYLVEGMFEGSLTMAELLQQGNFGIGTLEGLDGEVTILNGTAYHADSSGEVRILSEKETVQTLIPYGSVSNFDSKLSKKEKLVHTDLDEMKHRTLKLAKTNNALLSVHIKGNFQNVKIRIMPKQVVPYPRLVEVSDQQPEYEYASLSGDIIGFFTPSLLSGVAAPGFHLHFLSEDKKVSGHLLFAHAVNGKLEVQLVNSLLQHFPTVCPRFNDLIIKTDQLHAEMLQAEN</sequence>
<keyword evidence="7 9" id="KW-0005">Acetoin biosynthesis</keyword>
<dbReference type="PANTHER" id="PTHR35524">
    <property type="entry name" value="ALPHA-ACETOLACTATE DECARBOXYLASE"/>
    <property type="match status" value="1"/>
</dbReference>
<evidence type="ECO:0000256" key="9">
    <source>
        <dbReference type="PIRNR" id="PIRNR001332"/>
    </source>
</evidence>
<dbReference type="UniPathway" id="UPA00626">
    <property type="reaction ID" value="UER00678"/>
</dbReference>
<comment type="similarity">
    <text evidence="3 9">Belongs to the alpha-acetolactate decarboxylase family.</text>
</comment>
<dbReference type="EC" id="4.1.1.5" evidence="4 9"/>
<dbReference type="AlphaFoldDB" id="A0A430ALG0"/>
<evidence type="ECO:0000256" key="2">
    <source>
        <dbReference type="ARBA" id="ARBA00005170"/>
    </source>
</evidence>
<evidence type="ECO:0000256" key="4">
    <source>
        <dbReference type="ARBA" id="ARBA00013204"/>
    </source>
</evidence>
<evidence type="ECO:0000256" key="7">
    <source>
        <dbReference type="ARBA" id="ARBA00023061"/>
    </source>
</evidence>
<comment type="caution">
    <text evidence="10">The sequence shown here is derived from an EMBL/GenBank/DDBJ whole genome shotgun (WGS) entry which is preliminary data.</text>
</comment>
<comment type="pathway">
    <text evidence="2 9">Polyol metabolism; (R,R)-butane-2,3-diol biosynthesis; (R,R)-butane-2,3-diol from pyruvate: step 2/3.</text>
</comment>
<dbReference type="GO" id="GO:0045151">
    <property type="term" value="P:acetoin biosynthetic process"/>
    <property type="evidence" value="ECO:0007669"/>
    <property type="project" value="UniProtKB-UniRule"/>
</dbReference>
<gene>
    <name evidence="10" type="ORF">CBF30_05690</name>
</gene>
<evidence type="ECO:0000256" key="3">
    <source>
        <dbReference type="ARBA" id="ARBA00007106"/>
    </source>
</evidence>
<organism evidence="10 11">
    <name type="scientific">Vagococcus entomophilus</name>
    <dbReference type="NCBI Taxonomy" id="1160095"/>
    <lineage>
        <taxon>Bacteria</taxon>
        <taxon>Bacillati</taxon>
        <taxon>Bacillota</taxon>
        <taxon>Bacilli</taxon>
        <taxon>Lactobacillales</taxon>
        <taxon>Enterococcaceae</taxon>
        <taxon>Vagococcus</taxon>
    </lineage>
</organism>
<dbReference type="CDD" id="cd17299">
    <property type="entry name" value="acetolactate_decarboxylase"/>
    <property type="match status" value="1"/>
</dbReference>
<reference evidence="10 11" key="1">
    <citation type="submission" date="2017-05" db="EMBL/GenBank/DDBJ databases">
        <title>Vagococcus spp. assemblies.</title>
        <authorList>
            <person name="Gulvik C.A."/>
        </authorList>
    </citation>
    <scope>NUCLEOTIDE SEQUENCE [LARGE SCALE GENOMIC DNA]</scope>
    <source>
        <strain evidence="10 11">DSM 24756</strain>
    </source>
</reference>
<dbReference type="InterPro" id="IPR005128">
    <property type="entry name" value="Acetolactate_a_deCO2ase"/>
</dbReference>
<dbReference type="GO" id="GO:0047605">
    <property type="term" value="F:acetolactate decarboxylase activity"/>
    <property type="evidence" value="ECO:0007669"/>
    <property type="project" value="UniProtKB-UniRule"/>
</dbReference>
<comment type="catalytic activity">
    <reaction evidence="1 9">
        <text>(2S)-2-acetolactate + H(+) = (R)-acetoin + CO2</text>
        <dbReference type="Rhea" id="RHEA:21580"/>
        <dbReference type="ChEBI" id="CHEBI:15378"/>
        <dbReference type="ChEBI" id="CHEBI:15686"/>
        <dbReference type="ChEBI" id="CHEBI:16526"/>
        <dbReference type="ChEBI" id="CHEBI:58476"/>
        <dbReference type="EC" id="4.1.1.5"/>
    </reaction>
</comment>
<keyword evidence="8 9" id="KW-0456">Lyase</keyword>
<dbReference type="OrthoDB" id="8612680at2"/>
<keyword evidence="6 9" id="KW-0210">Decarboxylase</keyword>
<dbReference type="Pfam" id="PF03306">
    <property type="entry name" value="AAL_decarboxy"/>
    <property type="match status" value="1"/>
</dbReference>